<keyword evidence="1" id="KW-0436">Ligase</keyword>
<dbReference type="GO" id="GO:0070740">
    <property type="term" value="F:tubulin-glutamic acid ligase activity"/>
    <property type="evidence" value="ECO:0007669"/>
    <property type="project" value="TreeGrafter"/>
</dbReference>
<accession>A0A388LKK5</accession>
<keyword evidence="5" id="KW-1185">Reference proteome</keyword>
<comment type="caution">
    <text evidence="4">The sequence shown here is derived from an EMBL/GenBank/DDBJ whole genome shotgun (WGS) entry which is preliminary data.</text>
</comment>
<protein>
    <recommendedName>
        <fullName evidence="6">Tubulin--tyrosine ligase-like protein 9</fullName>
    </recommendedName>
</protein>
<reference evidence="4 5" key="1">
    <citation type="journal article" date="2018" name="Cell">
        <title>The Chara Genome: Secondary Complexity and Implications for Plant Terrestrialization.</title>
        <authorList>
            <person name="Nishiyama T."/>
            <person name="Sakayama H."/>
            <person name="Vries J.D."/>
            <person name="Buschmann H."/>
            <person name="Saint-Marcoux D."/>
            <person name="Ullrich K.K."/>
            <person name="Haas F.B."/>
            <person name="Vanderstraeten L."/>
            <person name="Becker D."/>
            <person name="Lang D."/>
            <person name="Vosolsobe S."/>
            <person name="Rombauts S."/>
            <person name="Wilhelmsson P.K.I."/>
            <person name="Janitza P."/>
            <person name="Kern R."/>
            <person name="Heyl A."/>
            <person name="Rumpler F."/>
            <person name="Villalobos L.I.A.C."/>
            <person name="Clay J.M."/>
            <person name="Skokan R."/>
            <person name="Toyoda A."/>
            <person name="Suzuki Y."/>
            <person name="Kagoshima H."/>
            <person name="Schijlen E."/>
            <person name="Tajeshwar N."/>
            <person name="Catarino B."/>
            <person name="Hetherington A.J."/>
            <person name="Saltykova A."/>
            <person name="Bonnot C."/>
            <person name="Breuninger H."/>
            <person name="Symeonidi A."/>
            <person name="Radhakrishnan G.V."/>
            <person name="Van Nieuwerburgh F."/>
            <person name="Deforce D."/>
            <person name="Chang C."/>
            <person name="Karol K.G."/>
            <person name="Hedrich R."/>
            <person name="Ulvskov P."/>
            <person name="Glockner G."/>
            <person name="Delwiche C.F."/>
            <person name="Petrasek J."/>
            <person name="Van de Peer Y."/>
            <person name="Friml J."/>
            <person name="Beilby M."/>
            <person name="Dolan L."/>
            <person name="Kohara Y."/>
            <person name="Sugano S."/>
            <person name="Fujiyama A."/>
            <person name="Delaux P.-M."/>
            <person name="Quint M."/>
            <person name="TheiBen G."/>
            <person name="Hagemann M."/>
            <person name="Harholt J."/>
            <person name="Dunand C."/>
            <person name="Zachgo S."/>
            <person name="Langdale J."/>
            <person name="Maumus F."/>
            <person name="Straeten D.V.D."/>
            <person name="Gould S.B."/>
            <person name="Rensing S.A."/>
        </authorList>
    </citation>
    <scope>NUCLEOTIDE SEQUENCE [LARGE SCALE GENOMIC DNA]</scope>
    <source>
        <strain evidence="4 5">S276</strain>
    </source>
</reference>
<dbReference type="PANTHER" id="PTHR12241">
    <property type="entry name" value="TUBULIN POLYGLUTAMYLASE"/>
    <property type="match status" value="1"/>
</dbReference>
<dbReference type="EMBL" id="BFEA01000419">
    <property type="protein sequence ID" value="GBG82839.1"/>
    <property type="molecule type" value="Genomic_DNA"/>
</dbReference>
<dbReference type="OrthoDB" id="202825at2759"/>
<dbReference type="GO" id="GO:0005524">
    <property type="term" value="F:ATP binding"/>
    <property type="evidence" value="ECO:0007669"/>
    <property type="project" value="UniProtKB-KW"/>
</dbReference>
<dbReference type="GO" id="GO:0036064">
    <property type="term" value="C:ciliary basal body"/>
    <property type="evidence" value="ECO:0007669"/>
    <property type="project" value="TreeGrafter"/>
</dbReference>
<gene>
    <name evidence="4" type="ORF">CBR_g36369</name>
</gene>
<dbReference type="Gene3D" id="3.30.470.20">
    <property type="entry name" value="ATP-grasp fold, B domain"/>
    <property type="match status" value="1"/>
</dbReference>
<dbReference type="AlphaFoldDB" id="A0A388LKK5"/>
<dbReference type="PROSITE" id="PS51221">
    <property type="entry name" value="TTL"/>
    <property type="match status" value="1"/>
</dbReference>
<keyword evidence="2" id="KW-0547">Nucleotide-binding</keyword>
<dbReference type="Gramene" id="GBG82839">
    <property type="protein sequence ID" value="GBG82839"/>
    <property type="gene ID" value="CBR_g36369"/>
</dbReference>
<dbReference type="GO" id="GO:0000226">
    <property type="term" value="P:microtubule cytoskeleton organization"/>
    <property type="evidence" value="ECO:0007669"/>
    <property type="project" value="TreeGrafter"/>
</dbReference>
<dbReference type="Pfam" id="PF03133">
    <property type="entry name" value="TTL"/>
    <property type="match status" value="1"/>
</dbReference>
<name>A0A388LKK5_CHABU</name>
<evidence type="ECO:0000256" key="1">
    <source>
        <dbReference type="ARBA" id="ARBA00022598"/>
    </source>
</evidence>
<evidence type="ECO:0000313" key="5">
    <source>
        <dbReference type="Proteomes" id="UP000265515"/>
    </source>
</evidence>
<dbReference type="STRING" id="69332.A0A388LKK5"/>
<dbReference type="Proteomes" id="UP000265515">
    <property type="component" value="Unassembled WGS sequence"/>
</dbReference>
<dbReference type="PANTHER" id="PTHR12241:SF155">
    <property type="entry name" value="TUBULIN-TYROSINE LIGASE FAMILY PROTEIN"/>
    <property type="match status" value="1"/>
</dbReference>
<organism evidence="4 5">
    <name type="scientific">Chara braunii</name>
    <name type="common">Braun's stonewort</name>
    <dbReference type="NCBI Taxonomy" id="69332"/>
    <lineage>
        <taxon>Eukaryota</taxon>
        <taxon>Viridiplantae</taxon>
        <taxon>Streptophyta</taxon>
        <taxon>Charophyceae</taxon>
        <taxon>Charales</taxon>
        <taxon>Characeae</taxon>
        <taxon>Chara</taxon>
    </lineage>
</organism>
<evidence type="ECO:0000256" key="3">
    <source>
        <dbReference type="ARBA" id="ARBA00022840"/>
    </source>
</evidence>
<evidence type="ECO:0008006" key="6">
    <source>
        <dbReference type="Google" id="ProtNLM"/>
    </source>
</evidence>
<dbReference type="GO" id="GO:0015631">
    <property type="term" value="F:tubulin binding"/>
    <property type="evidence" value="ECO:0007669"/>
    <property type="project" value="TreeGrafter"/>
</dbReference>
<sequence>MNVTQPNCFELFGYDVLVDEDLRPWLLEANSSPSLSLATPLDEKIKKNLIRDTIQLVDPVHFDRAALADVLIGRTTHAVRSSRSSAPFFARMTDNRDSLYMDLYRILQGQRPRVYGEMPKNLGQYHRLAPSKNYYKLIRLRNPGSVKQNSKQSASMR</sequence>
<evidence type="ECO:0000256" key="2">
    <source>
        <dbReference type="ARBA" id="ARBA00022741"/>
    </source>
</evidence>
<dbReference type="SUPFAM" id="SSF56059">
    <property type="entry name" value="Glutathione synthetase ATP-binding domain-like"/>
    <property type="match status" value="1"/>
</dbReference>
<evidence type="ECO:0000313" key="4">
    <source>
        <dbReference type="EMBL" id="GBG82839.1"/>
    </source>
</evidence>
<dbReference type="InterPro" id="IPR004344">
    <property type="entry name" value="TTL/TTLL_fam"/>
</dbReference>
<keyword evidence="3" id="KW-0067">ATP-binding</keyword>
<proteinExistence type="predicted"/>